<organism evidence="1">
    <name type="scientific">marine sediment metagenome</name>
    <dbReference type="NCBI Taxonomy" id="412755"/>
    <lineage>
        <taxon>unclassified sequences</taxon>
        <taxon>metagenomes</taxon>
        <taxon>ecological metagenomes</taxon>
    </lineage>
</organism>
<protein>
    <submittedName>
        <fullName evidence="1">Uncharacterized protein</fullName>
    </submittedName>
</protein>
<dbReference type="EMBL" id="BARW01017583">
    <property type="protein sequence ID" value="GAJ02483.1"/>
    <property type="molecule type" value="Genomic_DNA"/>
</dbReference>
<comment type="caution">
    <text evidence="1">The sequence shown here is derived from an EMBL/GenBank/DDBJ whole genome shotgun (WGS) entry which is preliminary data.</text>
</comment>
<dbReference type="AlphaFoldDB" id="X1TAY6"/>
<sequence length="87" mass="10039">MEILIKKETAIVANEKGFNHPTTKTYMDLGMHGIPSYRLVDNNEGELKAPSQSVLNEWLRMEHFIYVIVTPYGFKEHGMDMVDHDDT</sequence>
<gene>
    <name evidence="1" type="ORF">S12H4_30329</name>
</gene>
<feature type="non-terminal residue" evidence="1">
    <location>
        <position position="87"/>
    </location>
</feature>
<accession>X1TAY6</accession>
<reference evidence="1" key="1">
    <citation type="journal article" date="2014" name="Front. Microbiol.">
        <title>High frequency of phylogenetically diverse reductive dehalogenase-homologous genes in deep subseafloor sedimentary metagenomes.</title>
        <authorList>
            <person name="Kawai M."/>
            <person name="Futagami T."/>
            <person name="Toyoda A."/>
            <person name="Takaki Y."/>
            <person name="Nishi S."/>
            <person name="Hori S."/>
            <person name="Arai W."/>
            <person name="Tsubouchi T."/>
            <person name="Morono Y."/>
            <person name="Uchiyama I."/>
            <person name="Ito T."/>
            <person name="Fujiyama A."/>
            <person name="Inagaki F."/>
            <person name="Takami H."/>
        </authorList>
    </citation>
    <scope>NUCLEOTIDE SEQUENCE</scope>
    <source>
        <strain evidence="1">Expedition CK06-06</strain>
    </source>
</reference>
<name>X1TAY6_9ZZZZ</name>
<proteinExistence type="predicted"/>
<evidence type="ECO:0000313" key="1">
    <source>
        <dbReference type="EMBL" id="GAJ02483.1"/>
    </source>
</evidence>